<dbReference type="Proteomes" id="UP001055811">
    <property type="component" value="Linkage Group LG02"/>
</dbReference>
<gene>
    <name evidence="1" type="ORF">L2E82_11505</name>
</gene>
<organism evidence="1 2">
    <name type="scientific">Cichorium intybus</name>
    <name type="common">Chicory</name>
    <dbReference type="NCBI Taxonomy" id="13427"/>
    <lineage>
        <taxon>Eukaryota</taxon>
        <taxon>Viridiplantae</taxon>
        <taxon>Streptophyta</taxon>
        <taxon>Embryophyta</taxon>
        <taxon>Tracheophyta</taxon>
        <taxon>Spermatophyta</taxon>
        <taxon>Magnoliopsida</taxon>
        <taxon>eudicotyledons</taxon>
        <taxon>Gunneridae</taxon>
        <taxon>Pentapetalae</taxon>
        <taxon>asterids</taxon>
        <taxon>campanulids</taxon>
        <taxon>Asterales</taxon>
        <taxon>Asteraceae</taxon>
        <taxon>Cichorioideae</taxon>
        <taxon>Cichorieae</taxon>
        <taxon>Cichoriinae</taxon>
        <taxon>Cichorium</taxon>
    </lineage>
</organism>
<evidence type="ECO:0000313" key="2">
    <source>
        <dbReference type="Proteomes" id="UP001055811"/>
    </source>
</evidence>
<accession>A0ACB9GDH4</accession>
<keyword evidence="2" id="KW-1185">Reference proteome</keyword>
<protein>
    <submittedName>
        <fullName evidence="1">Uncharacterized protein</fullName>
    </submittedName>
</protein>
<comment type="caution">
    <text evidence="1">The sequence shown here is derived from an EMBL/GenBank/DDBJ whole genome shotgun (WGS) entry which is preliminary data.</text>
</comment>
<evidence type="ECO:0000313" key="1">
    <source>
        <dbReference type="EMBL" id="KAI3781489.1"/>
    </source>
</evidence>
<reference evidence="2" key="1">
    <citation type="journal article" date="2022" name="Mol. Ecol. Resour.">
        <title>The genomes of chicory, endive, great burdock and yacon provide insights into Asteraceae palaeo-polyploidization history and plant inulin production.</title>
        <authorList>
            <person name="Fan W."/>
            <person name="Wang S."/>
            <person name="Wang H."/>
            <person name="Wang A."/>
            <person name="Jiang F."/>
            <person name="Liu H."/>
            <person name="Zhao H."/>
            <person name="Xu D."/>
            <person name="Zhang Y."/>
        </authorList>
    </citation>
    <scope>NUCLEOTIDE SEQUENCE [LARGE SCALE GENOMIC DNA]</scope>
    <source>
        <strain evidence="2">cv. Punajuju</strain>
    </source>
</reference>
<sequence>MSLTLCRPSKRLLLYEVVRFRKSPISTSSSSSKWISAIKNTSSPQKSLQIYTQMHRQSIPVDRYAVLYTVTASTHLNNLPLLRHLHAHITKLGFTSNVYIMSSLLHGYSSTCFDDAHDMFDEMPERTIVTWNTMITGFSKSGNKSGMMQKE</sequence>
<name>A0ACB9GDH4_CICIN</name>
<proteinExistence type="predicted"/>
<dbReference type="EMBL" id="CM042010">
    <property type="protein sequence ID" value="KAI3781489.1"/>
    <property type="molecule type" value="Genomic_DNA"/>
</dbReference>
<reference evidence="1 2" key="2">
    <citation type="journal article" date="2022" name="Mol. Ecol. Resour.">
        <title>The genomes of chicory, endive, great burdock and yacon provide insights into Asteraceae paleo-polyploidization history and plant inulin production.</title>
        <authorList>
            <person name="Fan W."/>
            <person name="Wang S."/>
            <person name="Wang H."/>
            <person name="Wang A."/>
            <person name="Jiang F."/>
            <person name="Liu H."/>
            <person name="Zhao H."/>
            <person name="Xu D."/>
            <person name="Zhang Y."/>
        </authorList>
    </citation>
    <scope>NUCLEOTIDE SEQUENCE [LARGE SCALE GENOMIC DNA]</scope>
    <source>
        <strain evidence="2">cv. Punajuju</strain>
        <tissue evidence="1">Leaves</tissue>
    </source>
</reference>